<protein>
    <recommendedName>
        <fullName evidence="8">DNA 3'-5' helicase</fullName>
        <ecNumber evidence="8">5.6.2.4</ecNumber>
    </recommendedName>
</protein>
<organism evidence="14 15">
    <name type="scientific">Sphingomonas koreensis</name>
    <dbReference type="NCBI Taxonomy" id="93064"/>
    <lineage>
        <taxon>Bacteria</taxon>
        <taxon>Pseudomonadati</taxon>
        <taxon>Pseudomonadota</taxon>
        <taxon>Alphaproteobacteria</taxon>
        <taxon>Sphingomonadales</taxon>
        <taxon>Sphingomonadaceae</taxon>
        <taxon>Sphingomonas</taxon>
    </lineage>
</organism>
<feature type="domain" description="UvrD-like helicase C-terminal" evidence="13">
    <location>
        <begin position="495"/>
        <end position="774"/>
    </location>
</feature>
<dbReference type="InterPro" id="IPR014016">
    <property type="entry name" value="UvrD-like_ATP-bd"/>
</dbReference>
<dbReference type="InterPro" id="IPR038726">
    <property type="entry name" value="PDDEXK_AddAB-type"/>
</dbReference>
<keyword evidence="6" id="KW-0413">Isomerase</keyword>
<evidence type="ECO:0000256" key="6">
    <source>
        <dbReference type="ARBA" id="ARBA00023235"/>
    </source>
</evidence>
<evidence type="ECO:0000256" key="2">
    <source>
        <dbReference type="ARBA" id="ARBA00022741"/>
    </source>
</evidence>
<evidence type="ECO:0000256" key="1">
    <source>
        <dbReference type="ARBA" id="ARBA00009922"/>
    </source>
</evidence>
<comment type="catalytic activity">
    <reaction evidence="9">
        <text>ATP + H2O = ADP + phosphate + H(+)</text>
        <dbReference type="Rhea" id="RHEA:13065"/>
        <dbReference type="ChEBI" id="CHEBI:15377"/>
        <dbReference type="ChEBI" id="CHEBI:15378"/>
        <dbReference type="ChEBI" id="CHEBI:30616"/>
        <dbReference type="ChEBI" id="CHEBI:43474"/>
        <dbReference type="ChEBI" id="CHEBI:456216"/>
        <dbReference type="EC" id="5.6.2.4"/>
    </reaction>
</comment>
<dbReference type="PROSITE" id="PS51217">
    <property type="entry name" value="UVRD_HELICASE_CTER"/>
    <property type="match status" value="1"/>
</dbReference>
<dbReference type="Pfam" id="PF13361">
    <property type="entry name" value="UvrD_C"/>
    <property type="match status" value="2"/>
</dbReference>
<comment type="similarity">
    <text evidence="1">Belongs to the helicase family. UvrD subfamily.</text>
</comment>
<feature type="binding site" evidence="10">
    <location>
        <begin position="215"/>
        <end position="222"/>
    </location>
    <ligand>
        <name>ATP</name>
        <dbReference type="ChEBI" id="CHEBI:30616"/>
    </ligand>
</feature>
<evidence type="ECO:0000256" key="9">
    <source>
        <dbReference type="ARBA" id="ARBA00048988"/>
    </source>
</evidence>
<evidence type="ECO:0000256" key="3">
    <source>
        <dbReference type="ARBA" id="ARBA00022801"/>
    </source>
</evidence>
<dbReference type="Pfam" id="PF00580">
    <property type="entry name" value="UvrD-helicase"/>
    <property type="match status" value="1"/>
</dbReference>
<dbReference type="Pfam" id="PF12705">
    <property type="entry name" value="PDDEXK_1"/>
    <property type="match status" value="1"/>
</dbReference>
<dbReference type="PROSITE" id="PS51198">
    <property type="entry name" value="UVRD_HELICASE_ATP_BIND"/>
    <property type="match status" value="1"/>
</dbReference>
<dbReference type="Gene3D" id="3.40.50.300">
    <property type="entry name" value="P-loop containing nucleotide triphosphate hydrolases"/>
    <property type="match status" value="2"/>
</dbReference>
<keyword evidence="3 10" id="KW-0378">Hydrolase</keyword>
<dbReference type="GO" id="GO:0003677">
    <property type="term" value="F:DNA binding"/>
    <property type="evidence" value="ECO:0007669"/>
    <property type="project" value="InterPro"/>
</dbReference>
<feature type="region of interest" description="Disordered" evidence="11">
    <location>
        <begin position="96"/>
        <end position="121"/>
    </location>
</feature>
<comment type="caution">
    <text evidence="14">The sequence shown here is derived from an EMBL/GenBank/DDBJ whole genome shotgun (WGS) entry which is preliminary data.</text>
</comment>
<dbReference type="Proteomes" id="UP000287746">
    <property type="component" value="Unassembled WGS sequence"/>
</dbReference>
<evidence type="ECO:0000256" key="10">
    <source>
        <dbReference type="PROSITE-ProRule" id="PRU00560"/>
    </source>
</evidence>
<evidence type="ECO:0000313" key="15">
    <source>
        <dbReference type="Proteomes" id="UP000287746"/>
    </source>
</evidence>
<dbReference type="GO" id="GO:0016787">
    <property type="term" value="F:hydrolase activity"/>
    <property type="evidence" value="ECO:0007669"/>
    <property type="project" value="UniProtKB-UniRule"/>
</dbReference>
<dbReference type="EC" id="5.6.2.4" evidence="8"/>
<comment type="catalytic activity">
    <reaction evidence="7">
        <text>Couples ATP hydrolysis with the unwinding of duplex DNA by translocating in the 3'-5' direction.</text>
        <dbReference type="EC" id="5.6.2.4"/>
    </reaction>
</comment>
<dbReference type="InterPro" id="IPR027417">
    <property type="entry name" value="P-loop_NTPase"/>
</dbReference>
<evidence type="ECO:0000259" key="12">
    <source>
        <dbReference type="PROSITE" id="PS51198"/>
    </source>
</evidence>
<evidence type="ECO:0000256" key="5">
    <source>
        <dbReference type="ARBA" id="ARBA00022840"/>
    </source>
</evidence>
<dbReference type="RefSeq" id="WP_126005309.1">
    <property type="nucleotide sequence ID" value="NZ_QQYZ01000020.1"/>
</dbReference>
<evidence type="ECO:0000256" key="4">
    <source>
        <dbReference type="ARBA" id="ARBA00022806"/>
    </source>
</evidence>
<dbReference type="InterPro" id="IPR013986">
    <property type="entry name" value="DExx_box_DNA_helicase_dom_sf"/>
</dbReference>
<dbReference type="Gene3D" id="1.10.10.160">
    <property type="match status" value="1"/>
</dbReference>
<evidence type="ECO:0000259" key="13">
    <source>
        <dbReference type="PROSITE" id="PS51217"/>
    </source>
</evidence>
<dbReference type="Gene3D" id="1.10.486.10">
    <property type="entry name" value="PCRA, domain 4"/>
    <property type="match status" value="1"/>
</dbReference>
<accession>A0A430FZQ2</accession>
<dbReference type="GO" id="GO:0043138">
    <property type="term" value="F:3'-5' DNA helicase activity"/>
    <property type="evidence" value="ECO:0007669"/>
    <property type="project" value="UniProtKB-EC"/>
</dbReference>
<dbReference type="GO" id="GO:0033202">
    <property type="term" value="C:DNA helicase complex"/>
    <property type="evidence" value="ECO:0007669"/>
    <property type="project" value="TreeGrafter"/>
</dbReference>
<proteinExistence type="inferred from homology"/>
<reference evidence="14 15" key="1">
    <citation type="submission" date="2018-07" db="EMBL/GenBank/DDBJ databases">
        <title>Genomic and Epidemiologic Investigation of an Indolent Hospital Outbreak.</title>
        <authorList>
            <person name="Johnson R.C."/>
            <person name="Deming C."/>
            <person name="Conlan S."/>
            <person name="Zellmer C.J."/>
            <person name="Michelin A.V."/>
            <person name="Lee-Lin S."/>
            <person name="Thomas P.J."/>
            <person name="Park M."/>
            <person name="Weingarten R.A."/>
            <person name="Less J."/>
            <person name="Dekker J.P."/>
            <person name="Frank K.M."/>
            <person name="Musser K.A."/>
            <person name="Mcquiston J.R."/>
            <person name="Henderson D.K."/>
            <person name="Lau A.F."/>
            <person name="Palmore T.N."/>
            <person name="Segre J.A."/>
        </authorList>
    </citation>
    <scope>NUCLEOTIDE SEQUENCE [LARGE SCALE GENOMIC DNA]</scope>
    <source>
        <strain evidence="14 15">SK-CDC1_0717</strain>
    </source>
</reference>
<dbReference type="CDD" id="cd17932">
    <property type="entry name" value="DEXQc_UvrD"/>
    <property type="match status" value="1"/>
</dbReference>
<dbReference type="GO" id="GO:0005829">
    <property type="term" value="C:cytosol"/>
    <property type="evidence" value="ECO:0007669"/>
    <property type="project" value="TreeGrafter"/>
</dbReference>
<name>A0A430FZQ2_9SPHN</name>
<dbReference type="EMBL" id="QQYZ01000020">
    <property type="protein sequence ID" value="RSY79352.1"/>
    <property type="molecule type" value="Genomic_DNA"/>
</dbReference>
<sequence>MDAVELGRQEAARINALLIGDGCDPWDPLALVRAAAEQANITEITGVKPGSAFLNGSRAKFDPQSRSIVHETGGTAFFTAFLIGHELGHAVLGDGRLPDQSCDPDPTRSAEAAPDGEARVADYSRKSRREVQMDLFSRELLMPRAFVRAQHLAGMTADAIATRLGAPFDAVAQQLLDALLLPAVELEEKAGDDFPLNERQENAAIHRGAAFLLEAGPGTGKTKTLVGRVCGLLERGDVDPRGIVVLTYSNKAAGELSERIARRAPEAAAAMWIGTFHAYGLNLVRRYHGALGFDREPRLLDRAEAIGLMLDKVAGFDLRHYRDLLDPTDKLRDLLSGISRAQDEVVLASDYAALVERMSAPGSGPEQLERAARAREVSLVYESYTAAKLAARRVDFGDLVALPTHLLETRPEIAAAVSGEISHILVDEYQDVNRASVRLLQKLSNGGRNLWCVGDVRQSIYRFRGASSFNLARFDKGDFADALRDQLDANYRSRKEIVDAYSAFAGDMPVGGATPVNLSAHRGASGHAPQFRHVEGETEREIDAVADAIVEMRDAGFAFRQQALLCSGNDRLAKLGAGLEARGIPILYLGSLFERPEVKDLLAWLSLLVDRRAMGLARPTGAPGFTLQLGDVALISRALGDDATDALGWVKSPPDGLSDQGQAAITAYAGLFDGLSAAVAPWETLARLLLDRTRIAADIASADDVALRARGIAIWQFMNFVRVQPLPRGDAITTLLERIRRLVRLSDDRDLRHIPQAASGIDAVRLMTMHGSKGLEFPVVHMPGMTKGTLPRGAQPPACPPPDGMIEGATGHGREITDREHVEEQQCLFYVALSRARDRLILYSPNQNVKGGTRNPSPFIDRMGSGLARSVVRPRGYGIVTAEAPVPIRYSGAPRFRQSELSLYERCPRRYFYTHVLKLGGRRTTTPYEDMHEVVRRAVRDLLADIEAPVDAAALAALIDRHWAASSLAELPMGAAYRALAEELTARFVDTRAEGGLAPGEVLSFPLAGAEIRVDIDYALTDGASFRTLRQIQTGHRRTTVMKGAAVMAPLFAVRHAAPGCGAELIFLSDGERERLALNDKDLAKRRDALAAIVTGALAGEFPTDPSPRSCPKCPAFFTCGAVPGGALEKNFA</sequence>
<evidence type="ECO:0000256" key="11">
    <source>
        <dbReference type="SAM" id="MobiDB-lite"/>
    </source>
</evidence>
<feature type="domain" description="UvrD-like helicase ATP-binding" evidence="12">
    <location>
        <begin position="194"/>
        <end position="494"/>
    </location>
</feature>
<dbReference type="InterPro" id="IPR000212">
    <property type="entry name" value="DNA_helicase_UvrD/REP"/>
</dbReference>
<dbReference type="InterPro" id="IPR014017">
    <property type="entry name" value="DNA_helicase_UvrD-like_C"/>
</dbReference>
<dbReference type="SUPFAM" id="SSF52540">
    <property type="entry name" value="P-loop containing nucleoside triphosphate hydrolases"/>
    <property type="match status" value="1"/>
</dbReference>
<dbReference type="GO" id="GO:0000725">
    <property type="term" value="P:recombinational repair"/>
    <property type="evidence" value="ECO:0007669"/>
    <property type="project" value="TreeGrafter"/>
</dbReference>
<gene>
    <name evidence="14" type="ORF">DAH66_17455</name>
</gene>
<keyword evidence="2 10" id="KW-0547">Nucleotide-binding</keyword>
<evidence type="ECO:0000256" key="7">
    <source>
        <dbReference type="ARBA" id="ARBA00034617"/>
    </source>
</evidence>
<keyword evidence="5 10" id="KW-0067">ATP-binding</keyword>
<dbReference type="PANTHER" id="PTHR11070">
    <property type="entry name" value="UVRD / RECB / PCRA DNA HELICASE FAMILY MEMBER"/>
    <property type="match status" value="1"/>
</dbReference>
<dbReference type="AlphaFoldDB" id="A0A430FZQ2"/>
<evidence type="ECO:0000256" key="8">
    <source>
        <dbReference type="ARBA" id="ARBA00034808"/>
    </source>
</evidence>
<dbReference type="PANTHER" id="PTHR11070:SF55">
    <property type="entry name" value="DNA 3'-5' HELICASE"/>
    <property type="match status" value="1"/>
</dbReference>
<dbReference type="GO" id="GO:0005524">
    <property type="term" value="F:ATP binding"/>
    <property type="evidence" value="ECO:0007669"/>
    <property type="project" value="UniProtKB-UniRule"/>
</dbReference>
<evidence type="ECO:0000313" key="14">
    <source>
        <dbReference type="EMBL" id="RSY79352.1"/>
    </source>
</evidence>
<keyword evidence="4 10" id="KW-0347">Helicase</keyword>